<evidence type="ECO:0000313" key="1">
    <source>
        <dbReference type="EMBL" id="KXB73423.1"/>
    </source>
</evidence>
<accession>A0A134B0F2</accession>
<evidence type="ECO:0000313" key="2">
    <source>
        <dbReference type="Proteomes" id="UP000070224"/>
    </source>
</evidence>
<protein>
    <submittedName>
        <fullName evidence="1">Uncharacterized protein</fullName>
    </submittedName>
</protein>
<reference evidence="2" key="1">
    <citation type="submission" date="2016-01" db="EMBL/GenBank/DDBJ databases">
        <authorList>
            <person name="Mitreva M."/>
            <person name="Pepin K.H."/>
            <person name="Mihindukulasuriya K.A."/>
            <person name="Fulton R."/>
            <person name="Fronick C."/>
            <person name="O'Laughlin M."/>
            <person name="Miner T."/>
            <person name="Herter B."/>
            <person name="Rosa B.A."/>
            <person name="Cordes M."/>
            <person name="Tomlinson C."/>
            <person name="Wollam A."/>
            <person name="Palsikar V.B."/>
            <person name="Mardis E.R."/>
            <person name="Wilson R.K."/>
        </authorList>
    </citation>
    <scope>NUCLEOTIDE SEQUENCE [LARGE SCALE GENOMIC DNA]</scope>
    <source>
        <strain evidence="2">KA00683</strain>
    </source>
</reference>
<dbReference type="EMBL" id="LSDK01000139">
    <property type="protein sequence ID" value="KXB73423.1"/>
    <property type="molecule type" value="Genomic_DNA"/>
</dbReference>
<comment type="caution">
    <text evidence="1">The sequence shown here is derived from an EMBL/GenBank/DDBJ whole genome shotgun (WGS) entry which is preliminary data.</text>
</comment>
<keyword evidence="2" id="KW-1185">Reference proteome</keyword>
<organism evidence="1 2">
    <name type="scientific">Porphyromonas somerae</name>
    <dbReference type="NCBI Taxonomy" id="322095"/>
    <lineage>
        <taxon>Bacteria</taxon>
        <taxon>Pseudomonadati</taxon>
        <taxon>Bacteroidota</taxon>
        <taxon>Bacteroidia</taxon>
        <taxon>Bacteroidales</taxon>
        <taxon>Porphyromonadaceae</taxon>
        <taxon>Porphyromonas</taxon>
    </lineage>
</organism>
<gene>
    <name evidence="1" type="ORF">HMPREF3185_02062</name>
</gene>
<dbReference type="Proteomes" id="UP000070224">
    <property type="component" value="Unassembled WGS sequence"/>
</dbReference>
<dbReference type="AlphaFoldDB" id="A0A134B0F2"/>
<sequence length="64" mass="6993">MIGFSRMDFKTTCMDQSISLDLEENTAIAREEIPPAIEAFSCDDSQGSAIPLRAYLYGGVSSEI</sequence>
<proteinExistence type="predicted"/>
<name>A0A134B0F2_9PORP</name>
<dbReference type="STRING" id="322095.HMPREF3185_02062"/>
<dbReference type="PATRIC" id="fig|322095.3.peg.2032"/>